<feature type="transmembrane region" description="Helical" evidence="1">
    <location>
        <begin position="302"/>
        <end position="328"/>
    </location>
</feature>
<dbReference type="Proteomes" id="UP000006727">
    <property type="component" value="Chromosome 15"/>
</dbReference>
<reference evidence="3" key="3">
    <citation type="submission" date="2020-12" db="UniProtKB">
        <authorList>
            <consortium name="EnsemblPlants"/>
        </authorList>
    </citation>
    <scope>IDENTIFICATION</scope>
</reference>
<feature type="transmembrane region" description="Helical" evidence="1">
    <location>
        <begin position="174"/>
        <end position="195"/>
    </location>
</feature>
<name>A0A2K1JDG6_PHYPA</name>
<dbReference type="Gramene" id="Pp3c15_17200V3.2">
    <property type="protein sequence ID" value="Pp3c15_17200V3.2"/>
    <property type="gene ID" value="Pp3c15_17200"/>
</dbReference>
<dbReference type="EMBL" id="ABEU02000015">
    <property type="protein sequence ID" value="PNR39571.1"/>
    <property type="molecule type" value="Genomic_DNA"/>
</dbReference>
<dbReference type="InterPro" id="IPR018710">
    <property type="entry name" value="DUF2232"/>
</dbReference>
<evidence type="ECO:0008006" key="5">
    <source>
        <dbReference type="Google" id="ProtNLM"/>
    </source>
</evidence>
<keyword evidence="4" id="KW-1185">Reference proteome</keyword>
<reference evidence="2 4" key="2">
    <citation type="journal article" date="2018" name="Plant J.">
        <title>The Physcomitrella patens chromosome-scale assembly reveals moss genome structure and evolution.</title>
        <authorList>
            <person name="Lang D."/>
            <person name="Ullrich K.K."/>
            <person name="Murat F."/>
            <person name="Fuchs J."/>
            <person name="Jenkins J."/>
            <person name="Haas F.B."/>
            <person name="Piednoel M."/>
            <person name="Gundlach H."/>
            <person name="Van Bel M."/>
            <person name="Meyberg R."/>
            <person name="Vives C."/>
            <person name="Morata J."/>
            <person name="Symeonidi A."/>
            <person name="Hiss M."/>
            <person name="Muchero W."/>
            <person name="Kamisugi Y."/>
            <person name="Saleh O."/>
            <person name="Blanc G."/>
            <person name="Decker E.L."/>
            <person name="van Gessel N."/>
            <person name="Grimwood J."/>
            <person name="Hayes R.D."/>
            <person name="Graham S.W."/>
            <person name="Gunter L.E."/>
            <person name="McDaniel S.F."/>
            <person name="Hoernstein S.N.W."/>
            <person name="Larsson A."/>
            <person name="Li F.W."/>
            <person name="Perroud P.F."/>
            <person name="Phillips J."/>
            <person name="Ranjan P."/>
            <person name="Rokshar D.S."/>
            <person name="Rothfels C.J."/>
            <person name="Schneider L."/>
            <person name="Shu S."/>
            <person name="Stevenson D.W."/>
            <person name="Thummler F."/>
            <person name="Tillich M."/>
            <person name="Villarreal Aguilar J.C."/>
            <person name="Widiez T."/>
            <person name="Wong G.K."/>
            <person name="Wymore A."/>
            <person name="Zhang Y."/>
            <person name="Zimmer A.D."/>
            <person name="Quatrano R.S."/>
            <person name="Mayer K.F.X."/>
            <person name="Goodstein D."/>
            <person name="Casacuberta J.M."/>
            <person name="Vandepoele K."/>
            <person name="Reski R."/>
            <person name="Cuming A.C."/>
            <person name="Tuskan G.A."/>
            <person name="Maumus F."/>
            <person name="Salse J."/>
            <person name="Schmutz J."/>
            <person name="Rensing S.A."/>
        </authorList>
    </citation>
    <scope>NUCLEOTIDE SEQUENCE [LARGE SCALE GENOMIC DNA]</scope>
    <source>
        <strain evidence="3 4">cv. Gransden 2004</strain>
    </source>
</reference>
<dbReference type="STRING" id="3218.A0A2K1JDG6"/>
<evidence type="ECO:0000256" key="1">
    <source>
        <dbReference type="SAM" id="Phobius"/>
    </source>
</evidence>
<dbReference type="GeneID" id="112292597"/>
<feature type="transmembrane region" description="Helical" evidence="1">
    <location>
        <begin position="272"/>
        <end position="296"/>
    </location>
</feature>
<dbReference type="PANTHER" id="PTHR37185">
    <property type="entry name" value="MEMBRANE PROTEIN"/>
    <property type="match status" value="1"/>
</dbReference>
<sequence>MNLSRLSCRAGEGIVPCQSHERCVRRTEFVGPSCRGLCGNFERTRCMGCSSQRIIVVRRALRSRNSVRVGALECRSSLDSTSANCTILGHKFGFHTSRGIGLTFPEERADFCCKAVVESGSPAGTTPDDKADGHDGSVLTGDGSELQNTVQLVECAMLAATAGLAYFLSNLLRLEAYFGCFFPLPVVISSMRWGAAAGRKTMVATAMLLLILSGPLKAASYLLMHGFVGLAMGAFWKWNFNWGLSIVGCTVVRCLGALGFVLLTSWLLRDNILALITMNAHASLSYMLAAVGINLVPTMPMIYVVFASLLVVNCGSFVFLLHVLYAIFLRRLGIRGSITVPGWVERAI</sequence>
<proteinExistence type="predicted"/>
<gene>
    <name evidence="3" type="primary">LOC112292597</name>
    <name evidence="2" type="ORF">PHYPA_019850</name>
</gene>
<dbReference type="Gramene" id="Pp3c15_17200V3.1">
    <property type="protein sequence ID" value="Pp3c15_17200V3.1"/>
    <property type="gene ID" value="Pp3c15_17200"/>
</dbReference>
<dbReference type="EnsemblPlants" id="Pp3c15_17200V3.1">
    <property type="protein sequence ID" value="Pp3c15_17200V3.1"/>
    <property type="gene ID" value="Pp3c15_17200"/>
</dbReference>
<dbReference type="OrthoDB" id="2019412at2759"/>
<dbReference type="Pfam" id="PF09991">
    <property type="entry name" value="DUF2232"/>
    <property type="match status" value="1"/>
</dbReference>
<dbReference type="RefSeq" id="XP_024397017.1">
    <property type="nucleotide sequence ID" value="XM_024541249.2"/>
</dbReference>
<evidence type="ECO:0000313" key="3">
    <source>
        <dbReference type="EnsemblPlants" id="Pp3c15_17200V3.1"/>
    </source>
</evidence>
<feature type="transmembrane region" description="Helical" evidence="1">
    <location>
        <begin position="207"/>
        <end position="236"/>
    </location>
</feature>
<dbReference type="AlphaFoldDB" id="A0A2K1JDG6"/>
<organism evidence="2">
    <name type="scientific">Physcomitrium patens</name>
    <name type="common">Spreading-leaved earth moss</name>
    <name type="synonym">Physcomitrella patens</name>
    <dbReference type="NCBI Taxonomy" id="3218"/>
    <lineage>
        <taxon>Eukaryota</taxon>
        <taxon>Viridiplantae</taxon>
        <taxon>Streptophyta</taxon>
        <taxon>Embryophyta</taxon>
        <taxon>Bryophyta</taxon>
        <taxon>Bryophytina</taxon>
        <taxon>Bryopsida</taxon>
        <taxon>Funariidae</taxon>
        <taxon>Funariales</taxon>
        <taxon>Funariaceae</taxon>
        <taxon>Physcomitrium</taxon>
    </lineage>
</organism>
<accession>A0A2K1JDG6</accession>
<evidence type="ECO:0000313" key="2">
    <source>
        <dbReference type="EMBL" id="PNR39571.1"/>
    </source>
</evidence>
<protein>
    <recommendedName>
        <fullName evidence="5">DUF2232 domain-containing protein</fullName>
    </recommendedName>
</protein>
<evidence type="ECO:0000313" key="4">
    <source>
        <dbReference type="Proteomes" id="UP000006727"/>
    </source>
</evidence>
<keyword evidence="1" id="KW-0472">Membrane</keyword>
<keyword evidence="1" id="KW-0812">Transmembrane</keyword>
<keyword evidence="1" id="KW-1133">Transmembrane helix</keyword>
<dbReference type="EnsemblPlants" id="Pp3c15_17200V3.2">
    <property type="protein sequence ID" value="Pp3c15_17200V3.2"/>
    <property type="gene ID" value="Pp3c15_17200"/>
</dbReference>
<dbReference type="PANTHER" id="PTHR37185:SF3">
    <property type="entry name" value="MEMBRANE PROTEIN"/>
    <property type="match status" value="1"/>
</dbReference>
<feature type="transmembrane region" description="Helical" evidence="1">
    <location>
        <begin position="242"/>
        <end position="263"/>
    </location>
</feature>
<dbReference type="PaxDb" id="3218-PP1S532_3V6.2"/>
<reference evidence="2 4" key="1">
    <citation type="journal article" date="2008" name="Science">
        <title>The Physcomitrella genome reveals evolutionary insights into the conquest of land by plants.</title>
        <authorList>
            <person name="Rensing S."/>
            <person name="Lang D."/>
            <person name="Zimmer A."/>
            <person name="Terry A."/>
            <person name="Salamov A."/>
            <person name="Shapiro H."/>
            <person name="Nishiyama T."/>
            <person name="Perroud P.-F."/>
            <person name="Lindquist E."/>
            <person name="Kamisugi Y."/>
            <person name="Tanahashi T."/>
            <person name="Sakakibara K."/>
            <person name="Fujita T."/>
            <person name="Oishi K."/>
            <person name="Shin-I T."/>
            <person name="Kuroki Y."/>
            <person name="Toyoda A."/>
            <person name="Suzuki Y."/>
            <person name="Hashimoto A."/>
            <person name="Yamaguchi K."/>
            <person name="Sugano A."/>
            <person name="Kohara Y."/>
            <person name="Fujiyama A."/>
            <person name="Anterola A."/>
            <person name="Aoki S."/>
            <person name="Ashton N."/>
            <person name="Barbazuk W.B."/>
            <person name="Barker E."/>
            <person name="Bennetzen J."/>
            <person name="Bezanilla M."/>
            <person name="Blankenship R."/>
            <person name="Cho S.H."/>
            <person name="Dutcher S."/>
            <person name="Estelle M."/>
            <person name="Fawcett J.A."/>
            <person name="Gundlach H."/>
            <person name="Hanada K."/>
            <person name="Heyl A."/>
            <person name="Hicks K.A."/>
            <person name="Hugh J."/>
            <person name="Lohr M."/>
            <person name="Mayer K."/>
            <person name="Melkozernov A."/>
            <person name="Murata T."/>
            <person name="Nelson D."/>
            <person name="Pils B."/>
            <person name="Prigge M."/>
            <person name="Reiss B."/>
            <person name="Renner T."/>
            <person name="Rombauts S."/>
            <person name="Rushton P."/>
            <person name="Sanderfoot A."/>
            <person name="Schween G."/>
            <person name="Shiu S.-H."/>
            <person name="Stueber K."/>
            <person name="Theodoulou F.L."/>
            <person name="Tu H."/>
            <person name="Van de Peer Y."/>
            <person name="Verrier P.J."/>
            <person name="Waters E."/>
            <person name="Wood A."/>
            <person name="Yang L."/>
            <person name="Cove D."/>
            <person name="Cuming A."/>
            <person name="Hasebe M."/>
            <person name="Lucas S."/>
            <person name="Mishler D.B."/>
            <person name="Reski R."/>
            <person name="Grigoriev I."/>
            <person name="Quatrano R.S."/>
            <person name="Boore J.L."/>
        </authorList>
    </citation>
    <scope>NUCLEOTIDE SEQUENCE [LARGE SCALE GENOMIC DNA]</scope>
    <source>
        <strain evidence="3 4">cv. Gransden 2004</strain>
    </source>
</reference>